<evidence type="ECO:0000313" key="2">
    <source>
        <dbReference type="EMBL" id="GIM30076.1"/>
    </source>
</evidence>
<dbReference type="SUPFAM" id="SSF54909">
    <property type="entry name" value="Dimeric alpha+beta barrel"/>
    <property type="match status" value="1"/>
</dbReference>
<accession>A0A919VHU1</accession>
<dbReference type="PROSITE" id="PS51725">
    <property type="entry name" value="ABM"/>
    <property type="match status" value="1"/>
</dbReference>
<feature type="domain" description="ABM" evidence="1">
    <location>
        <begin position="2"/>
        <end position="90"/>
    </location>
</feature>
<proteinExistence type="predicted"/>
<evidence type="ECO:0000313" key="3">
    <source>
        <dbReference type="Proteomes" id="UP000679179"/>
    </source>
</evidence>
<organism evidence="2 3">
    <name type="scientific">Clostridium polyendosporum</name>
    <dbReference type="NCBI Taxonomy" id="69208"/>
    <lineage>
        <taxon>Bacteria</taxon>
        <taxon>Bacillati</taxon>
        <taxon>Bacillota</taxon>
        <taxon>Clostridia</taxon>
        <taxon>Eubacteriales</taxon>
        <taxon>Clostridiaceae</taxon>
        <taxon>Clostridium</taxon>
    </lineage>
</organism>
<dbReference type="Pfam" id="PF03992">
    <property type="entry name" value="ABM"/>
    <property type="match status" value="1"/>
</dbReference>
<dbReference type="Gene3D" id="3.30.70.100">
    <property type="match status" value="1"/>
</dbReference>
<dbReference type="InterPro" id="IPR011008">
    <property type="entry name" value="Dimeric_a/b-barrel"/>
</dbReference>
<dbReference type="PANTHER" id="PTHR33336:SF15">
    <property type="entry name" value="ABM DOMAIN-CONTAINING PROTEIN"/>
    <property type="match status" value="1"/>
</dbReference>
<keyword evidence="2" id="KW-0449">Lipoprotein</keyword>
<dbReference type="EMBL" id="BOPZ01000027">
    <property type="protein sequence ID" value="GIM30076.1"/>
    <property type="molecule type" value="Genomic_DNA"/>
</dbReference>
<evidence type="ECO:0000259" key="1">
    <source>
        <dbReference type="PROSITE" id="PS51725"/>
    </source>
</evidence>
<dbReference type="Proteomes" id="UP000679179">
    <property type="component" value="Unassembled WGS sequence"/>
</dbReference>
<reference evidence="2" key="1">
    <citation type="submission" date="2021-03" db="EMBL/GenBank/DDBJ databases">
        <title>Taxonomic study of Clostridium polyendosporum from meadow-gley soil under rice.</title>
        <authorList>
            <person name="Kobayashi H."/>
            <person name="Tanizawa Y."/>
            <person name="Yagura M."/>
        </authorList>
    </citation>
    <scope>NUCLEOTIDE SEQUENCE</scope>
    <source>
        <strain evidence="2">JCM 30710</strain>
    </source>
</reference>
<keyword evidence="3" id="KW-1185">Reference proteome</keyword>
<name>A0A919VHU1_9CLOT</name>
<dbReference type="AlphaFoldDB" id="A0A919VHU1"/>
<sequence>MITIVAKCVVKEGKVEEFKALAKDLVNESRKEVGCISYSLNQDLNDRNVLTFIEKWENKEAIELHNNSAHFTRIIPKLGEFQEKGLEVNLYERV</sequence>
<dbReference type="PANTHER" id="PTHR33336">
    <property type="entry name" value="QUINOL MONOOXYGENASE YGIN-RELATED"/>
    <property type="match status" value="1"/>
</dbReference>
<protein>
    <submittedName>
        <fullName evidence="2">Lipoprotein</fullName>
    </submittedName>
</protein>
<dbReference type="InterPro" id="IPR050744">
    <property type="entry name" value="AI-2_Isomerase_LsrG"/>
</dbReference>
<gene>
    <name evidence="2" type="ORF">CPJCM30710_27420</name>
</gene>
<dbReference type="RefSeq" id="WP_212904759.1">
    <property type="nucleotide sequence ID" value="NZ_BOPZ01000027.1"/>
</dbReference>
<dbReference type="InterPro" id="IPR007138">
    <property type="entry name" value="ABM_dom"/>
</dbReference>
<dbReference type="GO" id="GO:0003824">
    <property type="term" value="F:catalytic activity"/>
    <property type="evidence" value="ECO:0007669"/>
    <property type="project" value="TreeGrafter"/>
</dbReference>
<comment type="caution">
    <text evidence="2">The sequence shown here is derived from an EMBL/GenBank/DDBJ whole genome shotgun (WGS) entry which is preliminary data.</text>
</comment>